<accession>A0A1J9PJB4</accession>
<organism evidence="2 3">
    <name type="scientific">Blastomyces percursus</name>
    <dbReference type="NCBI Taxonomy" id="1658174"/>
    <lineage>
        <taxon>Eukaryota</taxon>
        <taxon>Fungi</taxon>
        <taxon>Dikarya</taxon>
        <taxon>Ascomycota</taxon>
        <taxon>Pezizomycotina</taxon>
        <taxon>Eurotiomycetes</taxon>
        <taxon>Eurotiomycetidae</taxon>
        <taxon>Onygenales</taxon>
        <taxon>Ajellomycetaceae</taxon>
        <taxon>Blastomyces</taxon>
    </lineage>
</organism>
<feature type="compositionally biased region" description="Polar residues" evidence="1">
    <location>
        <begin position="190"/>
        <end position="205"/>
    </location>
</feature>
<evidence type="ECO:0000313" key="2">
    <source>
        <dbReference type="EMBL" id="OJD15994.1"/>
    </source>
</evidence>
<dbReference type="EMBL" id="LGTZ01002283">
    <property type="protein sequence ID" value="OJD15994.1"/>
    <property type="molecule type" value="Genomic_DNA"/>
</dbReference>
<gene>
    <name evidence="2" type="ORF">ACJ73_08922</name>
</gene>
<keyword evidence="3" id="KW-1185">Reference proteome</keyword>
<evidence type="ECO:0000313" key="3">
    <source>
        <dbReference type="Proteomes" id="UP000242791"/>
    </source>
</evidence>
<protein>
    <submittedName>
        <fullName evidence="2">Uncharacterized protein</fullName>
    </submittedName>
</protein>
<feature type="compositionally biased region" description="Polar residues" evidence="1">
    <location>
        <begin position="219"/>
        <end position="258"/>
    </location>
</feature>
<feature type="region of interest" description="Disordered" evidence="1">
    <location>
        <begin position="187"/>
        <end position="263"/>
    </location>
</feature>
<name>A0A1J9PJB4_9EURO</name>
<dbReference type="AlphaFoldDB" id="A0A1J9PJB4"/>
<proteinExistence type="predicted"/>
<dbReference type="VEuPathDB" id="FungiDB:ACJ73_08922"/>
<evidence type="ECO:0000256" key="1">
    <source>
        <dbReference type="SAM" id="MobiDB-lite"/>
    </source>
</evidence>
<sequence length="364" mass="41585">MASPEEIITQIDGVTERICEVDLDDSAFSKLKDKIACLSARTAVYHSLERPAKHLRNTSPLPHGNGRFSKFLEALYGKQTKANSAHTLRWQKLRDLSCEPLLLIAIAYTPLDITKMGRVEFECLMNYIEPYLHARPLPEEWIFRREIQMAIAASSDLENISEFRQRYYTLEFDAKIRANNCHKKRRWDDSFSQDATPDNQTNDYNCGSEGQRDKEVQSPDANASNRQTWSHAPETGSQPSSRKADTQDMQIKSTTPVAEQQAHKSREIQYMFSKFPTELVSLLGDLLSSAMHASKQWAEERKAGESTTECLTVLIPEGEEEDISITLWAGRRQALRIIEIFRMQWTWSAPPSHVSPPLHGEQEL</sequence>
<reference evidence="2 3" key="1">
    <citation type="submission" date="2015-08" db="EMBL/GenBank/DDBJ databases">
        <title>Emmonsia species relationships and genome sequence.</title>
        <authorList>
            <person name="Cuomo C.A."/>
            <person name="Schwartz I.S."/>
            <person name="Kenyon C."/>
            <person name="De Hoog G.S."/>
            <person name="Govender N.P."/>
            <person name="Botha A."/>
            <person name="Moreno L."/>
            <person name="De Vries M."/>
            <person name="Munoz J.F."/>
            <person name="Stielow J.B."/>
        </authorList>
    </citation>
    <scope>NUCLEOTIDE SEQUENCE [LARGE SCALE GENOMIC DNA]</scope>
    <source>
        <strain evidence="2 3">EI222</strain>
    </source>
</reference>
<comment type="caution">
    <text evidence="2">The sequence shown here is derived from an EMBL/GenBank/DDBJ whole genome shotgun (WGS) entry which is preliminary data.</text>
</comment>
<dbReference type="Proteomes" id="UP000242791">
    <property type="component" value="Unassembled WGS sequence"/>
</dbReference>
<dbReference type="OrthoDB" id="3793606at2759"/>